<name>A0ABD3TC87_9LAMI</name>
<evidence type="ECO:0000313" key="8">
    <source>
        <dbReference type="Proteomes" id="UP001634393"/>
    </source>
</evidence>
<comment type="caution">
    <text evidence="7">The sequence shown here is derived from an EMBL/GenBank/DDBJ whole genome shotgun (WGS) entry which is preliminary data.</text>
</comment>
<feature type="coiled-coil region" evidence="5">
    <location>
        <begin position="325"/>
        <end position="369"/>
    </location>
</feature>
<feature type="compositionally biased region" description="Polar residues" evidence="6">
    <location>
        <begin position="21"/>
        <end position="30"/>
    </location>
</feature>
<protein>
    <recommendedName>
        <fullName evidence="9">Nuclear matrix constituent protein 1-like protein</fullName>
    </recommendedName>
</protein>
<sequence length="1158" mass="134429">MFTPKRQWPGLSIAPKGEAPQSASRATPSYNGKGKKVAFDEGPPPPPPPTGLLSENGDNNRADMENMEDWRRFREVGLLDEAALERRDREALVERIQRIEKELFDYQYNMGLLLIEKKEWTSKNEELQESLLQAQEFLKREKTAHLIAVAQVEEREANLRKALDCERQCVIELERSLRGIHGEHEKIKVASETKLADASYLVAGVEDRSLEVQQKLLAADAKLAEASRKTLELDRKLQEVETRENVLKRERMTFNSERDAHEATFFKHKQDMREWESKLQEGEEKLCQNRRNISEREDKVNEFNMMFKEKERQLAEDLQKFELTNMTQQEKEEEINKRLADLTEKEEKAESVRTNLEMKEKELIALAEKLSARERVEIQKLLDEQRSTLDIKKQDFELEMEDKRKSVEEEMKVKLDKLDQKAIDINHMEDKLRIRAQTLEKKLDRVDEKEKNIALKLQDLKEKEKSLKDAEINIELQRKGVVSEKESLHSLKDELEKTNAEITRNKLQIIEETAKLEITDAERKDHIHLQMQLKEEIERYQRQNELLFKESENLKQDRKKIEEDWEALDEKRADLDRDSQQLEQEKKMIEKLKNTVEKQLKEDKLATEDHIKKELEALRVEKDLFAARMRHEQSELTEQAQDEHNQLLNDFETRRRDLEADMLNKQEEMERDFQEREREFVDKTEKEHSIIRRLKEDVQKEMEYVRAEQRRLDKDKQNIALNKQQLEEQQQEMQKDISELDVLMEKLKLQRQQFIKERSRFLTLTETLKSCQKCGNMVRDHVSDLEITELDDKEALGEEIPGETDLKSTGSGGRVSWLIQKCTPKFLSPNKKVQDVPTQNLDRALLDTLVYVAENVGEPSTRVDNVARAEDTIQESHGVQESPEVSQQSELRNRRKSSRKPKGGRIVRTHSVKSVVEEAEAFLGKDLKSIEEQNKDSTASVIEESRENSSVAVKAAGNIQRKRTRPQSSRMTGNEDADDSEGCSESVTAGSRRKRRQAAAAPTVQTPVEPRYNLRRHKTGSKAVSASVDSEMKKDKEVVDATLSRDIEITSAPPKEVGTENDNPTSLVQITSSKNVQTHIVSSGRVVRFQTPAAIVDSVKSTENVDLSEEMNGTPEYYDDEDDQDSSLRGNDEEEVDERDEHPGEGSISKKIWTFFTT</sequence>
<accession>A0ABD3TC87</accession>
<evidence type="ECO:0008006" key="9">
    <source>
        <dbReference type="Google" id="ProtNLM"/>
    </source>
</evidence>
<feature type="coiled-coil region" evidence="5">
    <location>
        <begin position="641"/>
        <end position="757"/>
    </location>
</feature>
<feature type="region of interest" description="Disordered" evidence="6">
    <location>
        <begin position="874"/>
        <end position="911"/>
    </location>
</feature>
<feature type="compositionally biased region" description="Basic residues" evidence="6">
    <location>
        <begin position="893"/>
        <end position="911"/>
    </location>
</feature>
<dbReference type="AlphaFoldDB" id="A0ABD3TC87"/>
<comment type="subcellular location">
    <subcellularLocation>
        <location evidence="3">Nucleus lamina</location>
    </subcellularLocation>
</comment>
<evidence type="ECO:0000256" key="6">
    <source>
        <dbReference type="SAM" id="MobiDB-lite"/>
    </source>
</evidence>
<evidence type="ECO:0000256" key="5">
    <source>
        <dbReference type="SAM" id="Coils"/>
    </source>
</evidence>
<reference evidence="7 8" key="1">
    <citation type="submission" date="2024-12" db="EMBL/GenBank/DDBJ databases">
        <title>The unique morphological basis and parallel evolutionary history of personate flowers in Penstemon.</title>
        <authorList>
            <person name="Depatie T.H."/>
            <person name="Wessinger C.A."/>
        </authorList>
    </citation>
    <scope>NUCLEOTIDE SEQUENCE [LARGE SCALE GENOMIC DNA]</scope>
    <source>
        <strain evidence="7">WTNN_2</strain>
        <tissue evidence="7">Leaf</tissue>
    </source>
</reference>
<dbReference type="InterPro" id="IPR040418">
    <property type="entry name" value="CRWN"/>
</dbReference>
<feature type="compositionally biased region" description="Polar residues" evidence="6">
    <location>
        <begin position="875"/>
        <end position="890"/>
    </location>
</feature>
<evidence type="ECO:0000256" key="1">
    <source>
        <dbReference type="ARBA" id="ARBA00023054"/>
    </source>
</evidence>
<proteinExistence type="inferred from homology"/>
<dbReference type="PANTHER" id="PTHR31908">
    <property type="entry name" value="PROTEIN CROWDED NUCLEI 4"/>
    <property type="match status" value="1"/>
</dbReference>
<dbReference type="Proteomes" id="UP001634393">
    <property type="component" value="Unassembled WGS sequence"/>
</dbReference>
<keyword evidence="1 5" id="KW-0175">Coiled coil</keyword>
<feature type="region of interest" description="Disordered" evidence="6">
    <location>
        <begin position="1"/>
        <end position="62"/>
    </location>
</feature>
<dbReference type="GO" id="GO:0005652">
    <property type="term" value="C:nuclear lamina"/>
    <property type="evidence" value="ECO:0007669"/>
    <property type="project" value="UniProtKB-SubCell"/>
</dbReference>
<feature type="region of interest" description="Disordered" evidence="6">
    <location>
        <begin position="1101"/>
        <end position="1158"/>
    </location>
</feature>
<dbReference type="PANTHER" id="PTHR31908:SF9">
    <property type="entry name" value="PROTEIN CROWDED NUCLEI 3"/>
    <property type="match status" value="1"/>
</dbReference>
<dbReference type="EMBL" id="JBJXBP010000004">
    <property type="protein sequence ID" value="KAL3834584.1"/>
    <property type="molecule type" value="Genomic_DNA"/>
</dbReference>
<organism evidence="7 8">
    <name type="scientific">Penstemon smallii</name>
    <dbReference type="NCBI Taxonomy" id="265156"/>
    <lineage>
        <taxon>Eukaryota</taxon>
        <taxon>Viridiplantae</taxon>
        <taxon>Streptophyta</taxon>
        <taxon>Embryophyta</taxon>
        <taxon>Tracheophyta</taxon>
        <taxon>Spermatophyta</taxon>
        <taxon>Magnoliopsida</taxon>
        <taxon>eudicotyledons</taxon>
        <taxon>Gunneridae</taxon>
        <taxon>Pentapetalae</taxon>
        <taxon>asterids</taxon>
        <taxon>lamiids</taxon>
        <taxon>Lamiales</taxon>
        <taxon>Plantaginaceae</taxon>
        <taxon>Cheloneae</taxon>
        <taxon>Penstemon</taxon>
    </lineage>
</organism>
<evidence type="ECO:0000256" key="3">
    <source>
        <dbReference type="ARBA" id="ARBA00024186"/>
    </source>
</evidence>
<feature type="region of interest" description="Disordered" evidence="6">
    <location>
        <begin position="933"/>
        <end position="1039"/>
    </location>
</feature>
<gene>
    <name evidence="7" type="ORF">ACJIZ3_009320</name>
</gene>
<comment type="similarity">
    <text evidence="4">Belongs to the CRWN family.</text>
</comment>
<evidence type="ECO:0000256" key="2">
    <source>
        <dbReference type="ARBA" id="ARBA00023242"/>
    </source>
</evidence>
<feature type="compositionally biased region" description="Basic and acidic residues" evidence="6">
    <location>
        <begin position="1030"/>
        <end position="1039"/>
    </location>
</feature>
<feature type="coiled-coil region" evidence="5">
    <location>
        <begin position="429"/>
        <end position="602"/>
    </location>
</feature>
<keyword evidence="8" id="KW-1185">Reference proteome</keyword>
<evidence type="ECO:0000256" key="4">
    <source>
        <dbReference type="ARBA" id="ARBA00024208"/>
    </source>
</evidence>
<keyword evidence="2" id="KW-0539">Nucleus</keyword>
<evidence type="ECO:0000313" key="7">
    <source>
        <dbReference type="EMBL" id="KAL3834584.1"/>
    </source>
</evidence>